<reference evidence="2 3" key="1">
    <citation type="submission" date="2019-02" db="EMBL/GenBank/DDBJ databases">
        <title>Deep-cultivation of Planctomycetes and their phenomic and genomic characterization uncovers novel biology.</title>
        <authorList>
            <person name="Wiegand S."/>
            <person name="Jogler M."/>
            <person name="Boedeker C."/>
            <person name="Pinto D."/>
            <person name="Vollmers J."/>
            <person name="Rivas-Marin E."/>
            <person name="Kohn T."/>
            <person name="Peeters S.H."/>
            <person name="Heuer A."/>
            <person name="Rast P."/>
            <person name="Oberbeckmann S."/>
            <person name="Bunk B."/>
            <person name="Jeske O."/>
            <person name="Meyerdierks A."/>
            <person name="Storesund J.E."/>
            <person name="Kallscheuer N."/>
            <person name="Luecker S."/>
            <person name="Lage O.M."/>
            <person name="Pohl T."/>
            <person name="Merkel B.J."/>
            <person name="Hornburger P."/>
            <person name="Mueller R.-W."/>
            <person name="Bruemmer F."/>
            <person name="Labrenz M."/>
            <person name="Spormann A.M."/>
            <person name="Op den Camp H."/>
            <person name="Overmann J."/>
            <person name="Amann R."/>
            <person name="Jetten M.S.M."/>
            <person name="Mascher T."/>
            <person name="Medema M.H."/>
            <person name="Devos D.P."/>
            <person name="Kaster A.-K."/>
            <person name="Ovreas L."/>
            <person name="Rohde M."/>
            <person name="Galperin M.Y."/>
            <person name="Jogler C."/>
        </authorList>
    </citation>
    <scope>NUCLEOTIDE SEQUENCE [LARGE SCALE GENOMIC DNA]</scope>
    <source>
        <strain evidence="2 3">FF011L</strain>
    </source>
</reference>
<evidence type="ECO:0000313" key="3">
    <source>
        <dbReference type="Proteomes" id="UP000320672"/>
    </source>
</evidence>
<accession>A0A517MG17</accession>
<name>A0A517MG17_9BACT</name>
<evidence type="ECO:0000256" key="1">
    <source>
        <dbReference type="SAM" id="MobiDB-lite"/>
    </source>
</evidence>
<protein>
    <recommendedName>
        <fullName evidence="4">OstA-like protein</fullName>
    </recommendedName>
</protein>
<dbReference type="KEGG" id="rml:FF011L_26050"/>
<evidence type="ECO:0008006" key="4">
    <source>
        <dbReference type="Google" id="ProtNLM"/>
    </source>
</evidence>
<dbReference type="Proteomes" id="UP000320672">
    <property type="component" value="Chromosome"/>
</dbReference>
<dbReference type="EMBL" id="CP036262">
    <property type="protein sequence ID" value="QDS93831.1"/>
    <property type="molecule type" value="Genomic_DNA"/>
</dbReference>
<feature type="region of interest" description="Disordered" evidence="1">
    <location>
        <begin position="515"/>
        <end position="554"/>
    </location>
</feature>
<keyword evidence="3" id="KW-1185">Reference proteome</keyword>
<evidence type="ECO:0000313" key="2">
    <source>
        <dbReference type="EMBL" id="QDS93831.1"/>
    </source>
</evidence>
<organism evidence="2 3">
    <name type="scientific">Roseimaritima multifibrata</name>
    <dbReference type="NCBI Taxonomy" id="1930274"/>
    <lineage>
        <taxon>Bacteria</taxon>
        <taxon>Pseudomonadati</taxon>
        <taxon>Planctomycetota</taxon>
        <taxon>Planctomycetia</taxon>
        <taxon>Pirellulales</taxon>
        <taxon>Pirellulaceae</taxon>
        <taxon>Roseimaritima</taxon>
    </lineage>
</organism>
<dbReference type="AlphaFoldDB" id="A0A517MG17"/>
<proteinExistence type="predicted"/>
<dbReference type="RefSeq" id="WP_145351923.1">
    <property type="nucleotide sequence ID" value="NZ_CP036262.1"/>
</dbReference>
<dbReference type="OrthoDB" id="219504at2"/>
<sequence length="1024" mass="111342">MPSKLLNYSLALGLLSLLTVVYQLTFVSWIKQEEVTFAPISNINHSAEPSVVELMFAEGTWQHDARKRLSLKDQGVILFGERKQVSPTQWRVWPVAVVMRRSGAPPIIMEAAEGADVTFSEPLEVMGSKAPPIKSGQLVGKVTIRSAPAIHGQSIPLRDQLEIETKDVGIDNQRIWTNEELKLRWGESVLIGRNLEIRLAGGGSIPTSGGQSPLAILDSMELVYLDRLQMPVPGKRKKTDDPNTVVPNGVASIKCAGRVTFDFATDLLRLRDAVQIRHQPHVGPEDLIECDAVTIEFNNPLAGDIDRTSTADWLKRIEAIGQPVIAKLPTAEAEMVAESVVYDTDEGTVRVQGSAGVRIQYQDINFQVTDFAYHFSASDPTQIGTLDCKGSGLLDFKTNDAMAVKTVRWNKGVQLRPLPEPGKHELLVDGKVTTTLADGGEILADILRFTFRQKPEPASPPGAPATNGIDKASGMPTFEPEQASATGNVVFNTTLMYAETKLLQLFFTILPESETDQTVPPGLKLNPASGKKKRLWVRQPDDSEDSVSPVARPRPTLTADSMHASITLVNNEVTSSDLSVMGNVRLDHQLATPQSVLPLKVAGDKLRIVSKGGHDMMQINGDVTHPARFDLGDGYFIGPLIRVSTSDNYVWINQAGECQMPSGLLPVGPDATMKWTAPPRCSWAGEMYFDGQQIELSGGVQLTAKVETIPAKSDRAQAPAKNSVTPWNMIATGDRMTITLDQAVQIASPETGRQAKLNDVSLIGSEGKPVYLTADQSNDKNQLVARHVLHMPRLTLKPNTGLLEAPGPGWYRNWSVPAPDGPLAKFVPQGGLMGTHLVFAEKMEGDLNQQELRFHNGVRIGISPVVSWESTFEATEMTSLEAGQATIDCQILRIAQSRLPSDVAGNQVDPRTAGMISSDPTKTNKLGALEIEALGGVIFRARNERGLFDCSGERASYAAAKDLFMIEGDGRKAATFKQTQPNGQPGMNVSLPYIKVWPKTMEIDAELQHASPGTLPAHMQAPGR</sequence>
<gene>
    <name evidence="2" type="ORF">FF011L_26050</name>
</gene>